<proteinExistence type="predicted"/>
<dbReference type="EMBL" id="JACHVC010000007">
    <property type="protein sequence ID" value="MBC2606085.1"/>
    <property type="molecule type" value="Genomic_DNA"/>
</dbReference>
<keyword evidence="2" id="KW-1185">Reference proteome</keyword>
<accession>A0A7X1B5N8</accession>
<dbReference type="RefSeq" id="WP_185659967.1">
    <property type="nucleotide sequence ID" value="NZ_CAWPOO010000007.1"/>
</dbReference>
<comment type="caution">
    <text evidence="1">The sequence shown here is derived from an EMBL/GenBank/DDBJ whole genome shotgun (WGS) entry which is preliminary data.</text>
</comment>
<evidence type="ECO:0000313" key="2">
    <source>
        <dbReference type="Proteomes" id="UP000526501"/>
    </source>
</evidence>
<protein>
    <submittedName>
        <fullName evidence="1">Uncharacterized protein</fullName>
    </submittedName>
</protein>
<evidence type="ECO:0000313" key="1">
    <source>
        <dbReference type="EMBL" id="MBC2606085.1"/>
    </source>
</evidence>
<gene>
    <name evidence="1" type="ORF">H5P27_08510</name>
</gene>
<name>A0A7X1B5N8_9BACT</name>
<reference evidence="1 2" key="1">
    <citation type="submission" date="2020-07" db="EMBL/GenBank/DDBJ databases">
        <authorList>
            <person name="Feng X."/>
        </authorList>
    </citation>
    <scope>NUCLEOTIDE SEQUENCE [LARGE SCALE GENOMIC DNA]</scope>
    <source>
        <strain evidence="1 2">JCM23202</strain>
    </source>
</reference>
<dbReference type="AlphaFoldDB" id="A0A7X1B5N8"/>
<dbReference type="Proteomes" id="UP000526501">
    <property type="component" value="Unassembled WGS sequence"/>
</dbReference>
<organism evidence="1 2">
    <name type="scientific">Pelagicoccus albus</name>
    <dbReference type="NCBI Taxonomy" id="415222"/>
    <lineage>
        <taxon>Bacteria</taxon>
        <taxon>Pseudomonadati</taxon>
        <taxon>Verrucomicrobiota</taxon>
        <taxon>Opitutia</taxon>
        <taxon>Puniceicoccales</taxon>
        <taxon>Pelagicoccaceae</taxon>
        <taxon>Pelagicoccus</taxon>
    </lineage>
</organism>
<sequence length="50" mass="5373">MTATIDVIINIIIIIIMSDSVTRLLNASTMMIGINTIPGGPFERRGEAAK</sequence>